<evidence type="ECO:0000256" key="2">
    <source>
        <dbReference type="ARBA" id="ARBA00022840"/>
    </source>
</evidence>
<gene>
    <name evidence="7" type="ORF">R5A26_23210</name>
</gene>
<dbReference type="InterPro" id="IPR003593">
    <property type="entry name" value="AAA+_ATPase"/>
</dbReference>
<dbReference type="EMBL" id="JAWMAJ010000077">
    <property type="protein sequence ID" value="MDV7218863.1"/>
    <property type="molecule type" value="Genomic_DNA"/>
</dbReference>
<sequence>MHLEADVLRERLRARVIGQDHAVEAVVRAVTIGRSGLQDPDRPLAGLLFVGPTGVGKTQLVRALADVVRSGPEDFCRIDMSALAQEHYAASLAGAPPGYAGSKEGLTVLVRELIESDGDRPGIVLFDEIEKAHPTVVRTLLHVLDNGRFTLSNGTRTIDFRNCVVVMTSNLGARTIAAHRRGGGRRWWSRRPVPGPGASELASLLVHPPTRAGGGAEDDLLATALRDFFDPEFLNRFDEIVVFAGIDARTAVEIAGLEVRVVVDRLRERSVRAHVTHDVIEHLASVGHDEMFGARALKRAVRRELLTPLAEVLAAVRPRADAPVTVAVRMNGTRIECAAVHEGVHPPHDDAEPTAVPTGRPPTASRA</sequence>
<dbReference type="RefSeq" id="WP_317773034.1">
    <property type="nucleotide sequence ID" value="NZ_JAWMAJ010000077.1"/>
</dbReference>
<evidence type="ECO:0000313" key="7">
    <source>
        <dbReference type="EMBL" id="MDV7218863.1"/>
    </source>
</evidence>
<feature type="domain" description="AAA+ ATPase" evidence="5">
    <location>
        <begin position="43"/>
        <end position="247"/>
    </location>
</feature>
<dbReference type="Pfam" id="PF07724">
    <property type="entry name" value="AAA_2"/>
    <property type="match status" value="1"/>
</dbReference>
<dbReference type="SMART" id="SM00382">
    <property type="entry name" value="AAA"/>
    <property type="match status" value="1"/>
</dbReference>
<dbReference type="Proteomes" id="UP001187346">
    <property type="component" value="Unassembled WGS sequence"/>
</dbReference>
<comment type="caution">
    <text evidence="7">The sequence shown here is derived from an EMBL/GenBank/DDBJ whole genome shotgun (WGS) entry which is preliminary data.</text>
</comment>
<dbReference type="Gene3D" id="3.40.50.300">
    <property type="entry name" value="P-loop containing nucleotide triphosphate hydrolases"/>
    <property type="match status" value="1"/>
</dbReference>
<dbReference type="SUPFAM" id="SSF52540">
    <property type="entry name" value="P-loop containing nucleoside triphosphate hydrolases"/>
    <property type="match status" value="1"/>
</dbReference>
<keyword evidence="8" id="KW-1185">Reference proteome</keyword>
<dbReference type="Gene3D" id="1.10.8.60">
    <property type="match status" value="1"/>
</dbReference>
<dbReference type="PANTHER" id="PTHR11638">
    <property type="entry name" value="ATP-DEPENDENT CLP PROTEASE"/>
    <property type="match status" value="1"/>
</dbReference>
<keyword evidence="2" id="KW-0067">ATP-binding</keyword>
<evidence type="ECO:0000313" key="8">
    <source>
        <dbReference type="Proteomes" id="UP001187346"/>
    </source>
</evidence>
<evidence type="ECO:0000259" key="5">
    <source>
        <dbReference type="SMART" id="SM00382"/>
    </source>
</evidence>
<name>A0ABU4FE40_9ACTN</name>
<keyword evidence="1" id="KW-0547">Nucleotide-binding</keyword>
<dbReference type="CDD" id="cd19499">
    <property type="entry name" value="RecA-like_ClpB_Hsp104-like"/>
    <property type="match status" value="1"/>
</dbReference>
<dbReference type="InterPro" id="IPR003959">
    <property type="entry name" value="ATPase_AAA_core"/>
</dbReference>
<dbReference type="Pfam" id="PF10431">
    <property type="entry name" value="ClpB_D2-small"/>
    <property type="match status" value="1"/>
</dbReference>
<evidence type="ECO:0000256" key="4">
    <source>
        <dbReference type="SAM" id="MobiDB-lite"/>
    </source>
</evidence>
<reference evidence="7 8" key="1">
    <citation type="submission" date="2023-10" db="EMBL/GenBank/DDBJ databases">
        <title>Characterization of rhizosphere-enriched actinobacteria from wheat plants lab-grown on chernevaya soil.</title>
        <authorList>
            <person name="Tikhonova E.N."/>
            <person name="Konopkin A."/>
            <person name="Kravchenko I.K."/>
        </authorList>
    </citation>
    <scope>NUCLEOTIDE SEQUENCE [LARGE SCALE GENOMIC DNA]</scope>
    <source>
        <strain evidence="7 8">RR29</strain>
    </source>
</reference>
<dbReference type="PANTHER" id="PTHR11638:SF18">
    <property type="entry name" value="HEAT SHOCK PROTEIN 104"/>
    <property type="match status" value="1"/>
</dbReference>
<dbReference type="InterPro" id="IPR001270">
    <property type="entry name" value="ClpA/B"/>
</dbReference>
<accession>A0ABU4FE40</accession>
<dbReference type="InterPro" id="IPR027417">
    <property type="entry name" value="P-loop_NTPase"/>
</dbReference>
<dbReference type="InterPro" id="IPR050130">
    <property type="entry name" value="ClpA_ClpB"/>
</dbReference>
<dbReference type="InterPro" id="IPR019489">
    <property type="entry name" value="Clp_ATPase_C"/>
</dbReference>
<evidence type="ECO:0000256" key="1">
    <source>
        <dbReference type="ARBA" id="ARBA00022741"/>
    </source>
</evidence>
<feature type="domain" description="Clp ATPase C-terminal" evidence="6">
    <location>
        <begin position="246"/>
        <end position="335"/>
    </location>
</feature>
<protein>
    <submittedName>
        <fullName evidence="7">AAA family ATPase</fullName>
    </submittedName>
</protein>
<dbReference type="SMART" id="SM01086">
    <property type="entry name" value="ClpB_D2-small"/>
    <property type="match status" value="1"/>
</dbReference>
<evidence type="ECO:0000256" key="3">
    <source>
        <dbReference type="ARBA" id="ARBA00023186"/>
    </source>
</evidence>
<feature type="region of interest" description="Disordered" evidence="4">
    <location>
        <begin position="343"/>
        <end position="367"/>
    </location>
</feature>
<proteinExistence type="predicted"/>
<evidence type="ECO:0000259" key="6">
    <source>
        <dbReference type="SMART" id="SM01086"/>
    </source>
</evidence>
<organism evidence="7 8">
    <name type="scientific">Streptomyces prunicolor</name>
    <dbReference type="NCBI Taxonomy" id="67348"/>
    <lineage>
        <taxon>Bacteria</taxon>
        <taxon>Bacillati</taxon>
        <taxon>Actinomycetota</taxon>
        <taxon>Actinomycetes</taxon>
        <taxon>Kitasatosporales</taxon>
        <taxon>Streptomycetaceae</taxon>
        <taxon>Streptomyces</taxon>
    </lineage>
</organism>
<keyword evidence="3" id="KW-0143">Chaperone</keyword>
<dbReference type="PRINTS" id="PR00300">
    <property type="entry name" value="CLPPROTEASEA"/>
</dbReference>